<proteinExistence type="predicted"/>
<feature type="transmembrane region" description="Helical" evidence="6">
    <location>
        <begin position="165"/>
        <end position="183"/>
    </location>
</feature>
<keyword evidence="4 6" id="KW-1133">Transmembrane helix</keyword>
<keyword evidence="9" id="KW-1185">Reference proteome</keyword>
<evidence type="ECO:0000313" key="9">
    <source>
        <dbReference type="Proteomes" id="UP001597233"/>
    </source>
</evidence>
<dbReference type="Pfam" id="PF07690">
    <property type="entry name" value="MFS_1"/>
    <property type="match status" value="1"/>
</dbReference>
<evidence type="ECO:0000313" key="8">
    <source>
        <dbReference type="EMBL" id="MFD1887619.1"/>
    </source>
</evidence>
<evidence type="ECO:0000256" key="4">
    <source>
        <dbReference type="ARBA" id="ARBA00022989"/>
    </source>
</evidence>
<dbReference type="InterPro" id="IPR052524">
    <property type="entry name" value="MFS_Cyanate_Porter"/>
</dbReference>
<dbReference type="InterPro" id="IPR011701">
    <property type="entry name" value="MFS"/>
</dbReference>
<reference evidence="9" key="1">
    <citation type="journal article" date="2019" name="Int. J. Syst. Evol. Microbiol.">
        <title>The Global Catalogue of Microorganisms (GCM) 10K type strain sequencing project: providing services to taxonomists for standard genome sequencing and annotation.</title>
        <authorList>
            <consortium name="The Broad Institute Genomics Platform"/>
            <consortium name="The Broad Institute Genome Sequencing Center for Infectious Disease"/>
            <person name="Wu L."/>
            <person name="Ma J."/>
        </authorList>
    </citation>
    <scope>NUCLEOTIDE SEQUENCE [LARGE SCALE GENOMIC DNA]</scope>
    <source>
        <strain evidence="9">CCUG 54950</strain>
    </source>
</reference>
<feature type="transmembrane region" description="Helical" evidence="6">
    <location>
        <begin position="273"/>
        <end position="291"/>
    </location>
</feature>
<dbReference type="EMBL" id="JBHUEH010000032">
    <property type="protein sequence ID" value="MFD1887619.1"/>
    <property type="molecule type" value="Genomic_DNA"/>
</dbReference>
<feature type="domain" description="Major facilitator superfamily (MFS) profile" evidence="7">
    <location>
        <begin position="8"/>
        <end position="386"/>
    </location>
</feature>
<evidence type="ECO:0000256" key="3">
    <source>
        <dbReference type="ARBA" id="ARBA00022692"/>
    </source>
</evidence>
<comment type="caution">
    <text evidence="8">The sequence shown here is derived from an EMBL/GenBank/DDBJ whole genome shotgun (WGS) entry which is preliminary data.</text>
</comment>
<feature type="transmembrane region" description="Helical" evidence="6">
    <location>
        <begin position="337"/>
        <end position="357"/>
    </location>
</feature>
<evidence type="ECO:0000256" key="1">
    <source>
        <dbReference type="ARBA" id="ARBA00004651"/>
    </source>
</evidence>
<dbReference type="Proteomes" id="UP001597233">
    <property type="component" value="Unassembled WGS sequence"/>
</dbReference>
<protein>
    <submittedName>
        <fullName evidence="8">CynX/NimT family MFS transporter</fullName>
    </submittedName>
</protein>
<accession>A0ABW4RNJ0</accession>
<feature type="transmembrane region" description="Helical" evidence="6">
    <location>
        <begin position="128"/>
        <end position="153"/>
    </location>
</feature>
<feature type="transmembrane region" description="Helical" evidence="6">
    <location>
        <begin position="97"/>
        <end position="116"/>
    </location>
</feature>
<feature type="transmembrane region" description="Helical" evidence="6">
    <location>
        <begin position="42"/>
        <end position="62"/>
    </location>
</feature>
<organism evidence="8 9">
    <name type="scientific">Paenibacillus wenxiniae</name>
    <dbReference type="NCBI Taxonomy" id="1636843"/>
    <lineage>
        <taxon>Bacteria</taxon>
        <taxon>Bacillati</taxon>
        <taxon>Bacillota</taxon>
        <taxon>Bacilli</taxon>
        <taxon>Bacillales</taxon>
        <taxon>Paenibacillaceae</taxon>
        <taxon>Paenibacillus</taxon>
    </lineage>
</organism>
<feature type="transmembrane region" description="Helical" evidence="6">
    <location>
        <begin position="241"/>
        <end position="261"/>
    </location>
</feature>
<dbReference type="Gene3D" id="1.20.1250.20">
    <property type="entry name" value="MFS general substrate transporter like domains"/>
    <property type="match status" value="2"/>
</dbReference>
<comment type="subcellular location">
    <subcellularLocation>
        <location evidence="1">Cell membrane</location>
        <topology evidence="1">Multi-pass membrane protein</topology>
    </subcellularLocation>
</comment>
<evidence type="ECO:0000259" key="7">
    <source>
        <dbReference type="PROSITE" id="PS50850"/>
    </source>
</evidence>
<dbReference type="PROSITE" id="PS50850">
    <property type="entry name" value="MFS"/>
    <property type="match status" value="1"/>
</dbReference>
<dbReference type="InterPro" id="IPR036259">
    <property type="entry name" value="MFS_trans_sf"/>
</dbReference>
<feature type="transmembrane region" description="Helical" evidence="6">
    <location>
        <begin position="74"/>
        <end position="91"/>
    </location>
</feature>
<keyword evidence="5 6" id="KW-0472">Membrane</keyword>
<sequence>MSNRYKLFFFALILASFNLRPGITSVSPLLHGITDELGMSSTTASLLTSIPLLCMGIGSLFAGRLASRFQSEKIITIFIACIGIATFLRFFASSPVYLLITALFIGVGIGIVSPLMSGFIKTYFADQVALMIGMYSTFMVVGASIAVGFTTPIQHWFSDSWKVGLGFWFIFAVIAIPLWMAIIKHPHTLQQRATVQQRSSLPLKNKQAWLLTSFAGLATLLFYCISAWLPAIVEDKGYSSSYAGLVGTLCMMAQLPVTLCLHLLLRAIPSRKFWITFFVGSEMTGLILLGFTSVTPILAGIFLGISAGGLISLTLLLPIDKTNSPIEASTWSAMTQAIGYMIGAIGPILIGFLYDYTGSFRPTMYLLIVMGLIVIFLGWKIAKPVEKTTLHVNITRSSDEYV</sequence>
<feature type="transmembrane region" description="Helical" evidence="6">
    <location>
        <begin position="363"/>
        <end position="382"/>
    </location>
</feature>
<dbReference type="InterPro" id="IPR020846">
    <property type="entry name" value="MFS_dom"/>
</dbReference>
<dbReference type="PANTHER" id="PTHR23523:SF2">
    <property type="entry name" value="2-NITROIMIDAZOLE TRANSPORTER"/>
    <property type="match status" value="1"/>
</dbReference>
<evidence type="ECO:0000256" key="6">
    <source>
        <dbReference type="SAM" id="Phobius"/>
    </source>
</evidence>
<feature type="transmembrane region" description="Helical" evidence="6">
    <location>
        <begin position="297"/>
        <end position="317"/>
    </location>
</feature>
<feature type="transmembrane region" description="Helical" evidence="6">
    <location>
        <begin position="208"/>
        <end position="229"/>
    </location>
</feature>
<evidence type="ECO:0000256" key="5">
    <source>
        <dbReference type="ARBA" id="ARBA00023136"/>
    </source>
</evidence>
<dbReference type="RefSeq" id="WP_347324081.1">
    <property type="nucleotide sequence ID" value="NZ_JBCGUH010000002.1"/>
</dbReference>
<keyword evidence="2" id="KW-0813">Transport</keyword>
<dbReference type="PANTHER" id="PTHR23523">
    <property type="match status" value="1"/>
</dbReference>
<evidence type="ECO:0000256" key="2">
    <source>
        <dbReference type="ARBA" id="ARBA00022448"/>
    </source>
</evidence>
<name>A0ABW4RNJ0_9BACL</name>
<keyword evidence="3 6" id="KW-0812">Transmembrane</keyword>
<dbReference type="SUPFAM" id="SSF103473">
    <property type="entry name" value="MFS general substrate transporter"/>
    <property type="match status" value="1"/>
</dbReference>
<gene>
    <name evidence="8" type="ORF">ACFSC9_19260</name>
</gene>